<keyword evidence="1" id="KW-1133">Transmembrane helix</keyword>
<organism evidence="2 3">
    <name type="scientific">Nonomuraea wenchangensis</name>
    <dbReference type="NCBI Taxonomy" id="568860"/>
    <lineage>
        <taxon>Bacteria</taxon>
        <taxon>Bacillati</taxon>
        <taxon>Actinomycetota</taxon>
        <taxon>Actinomycetes</taxon>
        <taxon>Streptosporangiales</taxon>
        <taxon>Streptosporangiaceae</taxon>
        <taxon>Nonomuraea</taxon>
    </lineage>
</organism>
<keyword evidence="1" id="KW-0812">Transmembrane</keyword>
<gene>
    <name evidence="2" type="ORF">SAMN05421811_10161</name>
</gene>
<protein>
    <submittedName>
        <fullName evidence="2">Uncharacterized protein</fullName>
    </submittedName>
</protein>
<evidence type="ECO:0000313" key="2">
    <source>
        <dbReference type="EMBL" id="SES69032.1"/>
    </source>
</evidence>
<keyword evidence="1" id="KW-0472">Membrane</keyword>
<reference evidence="2 3" key="1">
    <citation type="submission" date="2016-10" db="EMBL/GenBank/DDBJ databases">
        <authorList>
            <person name="de Groot N.N."/>
        </authorList>
    </citation>
    <scope>NUCLEOTIDE SEQUENCE [LARGE SCALE GENOMIC DNA]</scope>
    <source>
        <strain evidence="2 3">CGMCC 4.5598</strain>
    </source>
</reference>
<dbReference type="AlphaFoldDB" id="A0A1H9YJ11"/>
<proteinExistence type="predicted"/>
<sequence length="39" mass="4692">MSPEQGKRSRWWWVPGTAVAVISAMRFAYQILRDHHYLF</sequence>
<keyword evidence="3" id="KW-1185">Reference proteome</keyword>
<accession>A0A1H9YJ11</accession>
<dbReference type="EMBL" id="FOHX01000001">
    <property type="protein sequence ID" value="SES69032.1"/>
    <property type="molecule type" value="Genomic_DNA"/>
</dbReference>
<evidence type="ECO:0000313" key="3">
    <source>
        <dbReference type="Proteomes" id="UP000199361"/>
    </source>
</evidence>
<evidence type="ECO:0000256" key="1">
    <source>
        <dbReference type="SAM" id="Phobius"/>
    </source>
</evidence>
<feature type="transmembrane region" description="Helical" evidence="1">
    <location>
        <begin position="12"/>
        <end position="32"/>
    </location>
</feature>
<dbReference type="Proteomes" id="UP000199361">
    <property type="component" value="Unassembled WGS sequence"/>
</dbReference>
<name>A0A1H9YJ11_9ACTN</name>